<keyword evidence="16" id="KW-0046">Antibiotic resistance</keyword>
<evidence type="ECO:0000256" key="4">
    <source>
        <dbReference type="ARBA" id="ARBA00007090"/>
    </source>
</evidence>
<evidence type="ECO:0000256" key="2">
    <source>
        <dbReference type="ARBA" id="ARBA00004236"/>
    </source>
</evidence>
<keyword evidence="14 23" id="KW-0573">Peptidoglycan synthesis</keyword>
<evidence type="ECO:0000256" key="11">
    <source>
        <dbReference type="ARBA" id="ARBA00022679"/>
    </source>
</evidence>
<dbReference type="InterPro" id="IPR001460">
    <property type="entry name" value="PCN-bd_Tpept"/>
</dbReference>
<dbReference type="Gene3D" id="3.30.2060.10">
    <property type="entry name" value="Penicillin-binding protein 1b domain"/>
    <property type="match status" value="1"/>
</dbReference>
<dbReference type="PANTHER" id="PTHR32282:SF11">
    <property type="entry name" value="PENICILLIN-BINDING PROTEIN 1B"/>
    <property type="match status" value="1"/>
</dbReference>
<feature type="domain" description="Glycosyl transferase family 51" evidence="27">
    <location>
        <begin position="179"/>
        <end position="354"/>
    </location>
</feature>
<reference evidence="29 30" key="1">
    <citation type="submission" date="2021-03" db="EMBL/GenBank/DDBJ databases">
        <title>Succinivibrio sp. nov. isolated from feces of cow.</title>
        <authorList>
            <person name="Choi J.-Y."/>
        </authorList>
    </citation>
    <scope>NUCLEOTIDE SEQUENCE [LARGE SCALE GENOMIC DNA]</scope>
    <source>
        <strain evidence="29 30">AGMB01872</strain>
    </source>
</reference>
<evidence type="ECO:0000256" key="21">
    <source>
        <dbReference type="ARBA" id="ARBA00049902"/>
    </source>
</evidence>
<evidence type="ECO:0000256" key="15">
    <source>
        <dbReference type="ARBA" id="ARBA00023136"/>
    </source>
</evidence>
<comment type="caution">
    <text evidence="29">The sequence shown here is derived from an EMBL/GenBank/DDBJ whole genome shotgun (WGS) entry which is preliminary data.</text>
</comment>
<organism evidence="29 30">
    <name type="scientific">Succinivibrio faecicola</name>
    <dbReference type="NCBI Taxonomy" id="2820300"/>
    <lineage>
        <taxon>Bacteria</taxon>
        <taxon>Pseudomonadati</taxon>
        <taxon>Pseudomonadota</taxon>
        <taxon>Gammaproteobacteria</taxon>
        <taxon>Aeromonadales</taxon>
        <taxon>Succinivibrionaceae</taxon>
        <taxon>Succinivibrio</taxon>
    </lineage>
</organism>
<evidence type="ECO:0000256" key="3">
    <source>
        <dbReference type="ARBA" id="ARBA00004752"/>
    </source>
</evidence>
<evidence type="ECO:0000256" key="7">
    <source>
        <dbReference type="ARBA" id="ARBA00022475"/>
    </source>
</evidence>
<dbReference type="EMBL" id="JAGFNY010000006">
    <property type="protein sequence ID" value="MBW7569861.1"/>
    <property type="molecule type" value="Genomic_DNA"/>
</dbReference>
<dbReference type="InterPro" id="IPR011813">
    <property type="entry name" value="PBP_1b"/>
</dbReference>
<evidence type="ECO:0000259" key="28">
    <source>
        <dbReference type="Pfam" id="PF14814"/>
    </source>
</evidence>
<comment type="catalytic activity">
    <reaction evidence="21">
        <text>[GlcNAc-(1-&gt;4)-Mur2Ac(oyl-L-Ala-gamma-D-Glu-L-Lys-D-Ala-D-Ala)](n)-di-trans,octa-cis-undecaprenyl diphosphate + beta-D-GlcNAc-(1-&gt;4)-Mur2Ac(oyl-L-Ala-gamma-D-Glu-L-Lys-D-Ala-D-Ala)-di-trans,octa-cis-undecaprenyl diphosphate = [GlcNAc-(1-&gt;4)-Mur2Ac(oyl-L-Ala-gamma-D-Glu-L-Lys-D-Ala-D-Ala)](n+1)-di-trans,octa-cis-undecaprenyl diphosphate + di-trans,octa-cis-undecaprenyl diphosphate + H(+)</text>
        <dbReference type="Rhea" id="RHEA:23708"/>
        <dbReference type="Rhea" id="RHEA-COMP:9602"/>
        <dbReference type="Rhea" id="RHEA-COMP:9603"/>
        <dbReference type="ChEBI" id="CHEBI:15378"/>
        <dbReference type="ChEBI" id="CHEBI:58405"/>
        <dbReference type="ChEBI" id="CHEBI:60033"/>
        <dbReference type="ChEBI" id="CHEBI:78435"/>
        <dbReference type="EC" id="2.4.99.28"/>
    </reaction>
</comment>
<evidence type="ECO:0000256" key="18">
    <source>
        <dbReference type="ARBA" id="ARBA00023316"/>
    </source>
</evidence>
<dbReference type="Proteomes" id="UP000731465">
    <property type="component" value="Unassembled WGS sequence"/>
</dbReference>
<evidence type="ECO:0000313" key="30">
    <source>
        <dbReference type="Proteomes" id="UP000731465"/>
    </source>
</evidence>
<evidence type="ECO:0000256" key="24">
    <source>
        <dbReference type="SAM" id="MobiDB-lite"/>
    </source>
</evidence>
<evidence type="ECO:0000256" key="5">
    <source>
        <dbReference type="ARBA" id="ARBA00007739"/>
    </source>
</evidence>
<evidence type="ECO:0000259" key="26">
    <source>
        <dbReference type="Pfam" id="PF00905"/>
    </source>
</evidence>
<dbReference type="InterPro" id="IPR028166">
    <property type="entry name" value="UB2H"/>
</dbReference>
<comment type="subcellular location">
    <subcellularLocation>
        <location evidence="2">Cell membrane</location>
    </subcellularLocation>
</comment>
<feature type="domain" description="Bifunctional transglycosylase second" evidence="28">
    <location>
        <begin position="85"/>
        <end position="171"/>
    </location>
</feature>
<dbReference type="Gene3D" id="1.10.3810.10">
    <property type="entry name" value="Biosynthetic peptidoglycan transglycosylase-like"/>
    <property type="match status" value="1"/>
</dbReference>
<dbReference type="InterPro" id="IPR001264">
    <property type="entry name" value="Glyco_trans_51"/>
</dbReference>
<keyword evidence="18 23" id="KW-0961">Cell wall biogenesis/degradation</keyword>
<dbReference type="Pfam" id="PF14814">
    <property type="entry name" value="UB2H"/>
    <property type="match status" value="1"/>
</dbReference>
<keyword evidence="10 23" id="KW-0328">Glycosyltransferase</keyword>
<evidence type="ECO:0000256" key="9">
    <source>
        <dbReference type="ARBA" id="ARBA00022670"/>
    </source>
</evidence>
<proteinExistence type="inferred from homology"/>
<keyword evidence="13 23" id="KW-0133">Cell shape</keyword>
<evidence type="ECO:0000256" key="10">
    <source>
        <dbReference type="ARBA" id="ARBA00022676"/>
    </source>
</evidence>
<evidence type="ECO:0000256" key="17">
    <source>
        <dbReference type="ARBA" id="ARBA00023268"/>
    </source>
</evidence>
<dbReference type="SUPFAM" id="SSF53955">
    <property type="entry name" value="Lysozyme-like"/>
    <property type="match status" value="1"/>
</dbReference>
<keyword evidence="9" id="KW-0645">Protease</keyword>
<dbReference type="Pfam" id="PF00912">
    <property type="entry name" value="Transgly"/>
    <property type="match status" value="1"/>
</dbReference>
<dbReference type="Gene3D" id="3.40.710.10">
    <property type="entry name" value="DD-peptidase/beta-lactamase superfamily"/>
    <property type="match status" value="1"/>
</dbReference>
<comment type="pathway">
    <text evidence="3 23">Cell wall biogenesis; peptidoglycan biosynthesis.</text>
</comment>
<comment type="similarity">
    <text evidence="4 23">In the C-terminal section; belongs to the transpeptidase family.</text>
</comment>
<dbReference type="InterPro" id="IPR012338">
    <property type="entry name" value="Beta-lactam/transpept-like"/>
</dbReference>
<evidence type="ECO:0000256" key="6">
    <source>
        <dbReference type="ARBA" id="ARBA00018637"/>
    </source>
</evidence>
<evidence type="ECO:0000256" key="12">
    <source>
        <dbReference type="ARBA" id="ARBA00022801"/>
    </source>
</evidence>
<keyword evidence="11 23" id="KW-0808">Transferase</keyword>
<keyword evidence="30" id="KW-1185">Reference proteome</keyword>
<keyword evidence="15 25" id="KW-0472">Membrane</keyword>
<evidence type="ECO:0000256" key="23">
    <source>
        <dbReference type="PIRNR" id="PIRNR002799"/>
    </source>
</evidence>
<accession>A0ABS7DEX5</accession>
<dbReference type="InterPro" id="IPR036950">
    <property type="entry name" value="PBP_transglycosylase"/>
</dbReference>
<feature type="compositionally biased region" description="Basic and acidic residues" evidence="24">
    <location>
        <begin position="1"/>
        <end position="26"/>
    </location>
</feature>
<keyword evidence="25" id="KW-1133">Transmembrane helix</keyword>
<evidence type="ECO:0000256" key="1">
    <source>
        <dbReference type="ARBA" id="ARBA00002624"/>
    </source>
</evidence>
<dbReference type="PIRSF" id="PIRSF002799">
    <property type="entry name" value="PBP_1b"/>
    <property type="match status" value="1"/>
</dbReference>
<evidence type="ECO:0000256" key="22">
    <source>
        <dbReference type="NCBIfam" id="TIGR02071"/>
    </source>
</evidence>
<keyword evidence="25" id="KW-0812">Transmembrane</keyword>
<dbReference type="PANTHER" id="PTHR32282">
    <property type="entry name" value="BINDING PROTEIN TRANSPEPTIDASE, PUTATIVE-RELATED"/>
    <property type="match status" value="1"/>
</dbReference>
<comment type="similarity">
    <text evidence="5 23">In the N-terminal section; belongs to the glycosyltransferase 51 family.</text>
</comment>
<dbReference type="SUPFAM" id="SSF56601">
    <property type="entry name" value="beta-lactamase/transpeptidase-like"/>
    <property type="match status" value="1"/>
</dbReference>
<evidence type="ECO:0000256" key="20">
    <source>
        <dbReference type="ARBA" id="ARBA00034000"/>
    </source>
</evidence>
<dbReference type="InterPro" id="IPR050396">
    <property type="entry name" value="Glycosyltr_51/Transpeptidase"/>
</dbReference>
<protein>
    <recommendedName>
        <fullName evidence="6 22">Penicillin-binding protein 1B</fullName>
        <shortName evidence="23">PBP-1b</shortName>
        <shortName evidence="23">PBP1b</shortName>
    </recommendedName>
    <alternativeName>
        <fullName evidence="19 23">Murein polymerase</fullName>
    </alternativeName>
</protein>
<keyword evidence="7" id="KW-1003">Cell membrane</keyword>
<comment type="function">
    <text evidence="1 23">Cell wall formation. Synthesis of cross-linked peptidoglycan from the lipid intermediates. The enzyme has a penicillin-insensitive transglycosylase N-terminal domain (formation of linear glycan strands) and a penicillin-sensitive transpeptidase C-terminal domain (cross-linking of the peptide subunits).</text>
</comment>
<dbReference type="Pfam" id="PF00905">
    <property type="entry name" value="Transpeptidase"/>
    <property type="match status" value="1"/>
</dbReference>
<keyword evidence="8" id="KW-0121">Carboxypeptidase</keyword>
<evidence type="ECO:0000256" key="14">
    <source>
        <dbReference type="ARBA" id="ARBA00022984"/>
    </source>
</evidence>
<comment type="catalytic activity">
    <reaction evidence="20">
        <text>Preferential cleavage: (Ac)2-L-Lys-D-Ala-|-D-Ala. Also transpeptidation of peptidyl-alanyl moieties that are N-acyl substituents of D-alanine.</text>
        <dbReference type="EC" id="3.4.16.4"/>
    </reaction>
</comment>
<gene>
    <name evidence="29" type="primary">mrcB</name>
    <name evidence="29" type="ORF">J5V48_03025</name>
</gene>
<feature type="region of interest" description="Disordered" evidence="24">
    <location>
        <begin position="1"/>
        <end position="28"/>
    </location>
</feature>
<sequence length="793" mass="89321">MKKDNKKDNKKEVPNKNNKKDNDSKGKGQKSIKKRFVLFSLKSFAAALAIIFILFIYFDSVILSRFGVDDKWVLPAVVYSRPLELYPDQKLSLKEMEYELELLKYRKVKNPRIPGEYAVNASASRIVLIRRPFDFPDLKEDKIALVIDFNLHRVASIKNADTREELGYVRMDPVLLDRINRIDPTEDRIFIQLSEVPPALITTLLEIEDRSFRTNCGVNFLAIGRAFVKNTLAGGVVEGGSTITQQLVKNYFLNSERSYIRKFKEIIMALIMNQRYTKDQILEAYMNEIYLGQNGKAGIYGFGLASYFYFGVPVSELTLDQMALLVGIIKGPSYYDPWRHPEKALERRDVVLSVLKKRNVITQTEYEQYSARPLGVIKRGSMNYSKTPAFMGVLKKEIASKKEFGPDFLSGNGIKIFTSLDPQSQKAAENAVEKELGAIERETGRKGLEAAMVVSSWRTAEVSAVVGSRTPQYAGFNRVLEGRRQVGSIIKPFVYLTAFHNGIHLGTMVNDVPISIKLSSGKLWQPKNDDKQTHGLIPTYVAMARSMNIPTVKIGMRVGLNNVRQTLMNVGLEDNRIPNYPSLFLGTIELTPFEVAQIYSSLATDGAYKDLTTLRTVVKDGKVVYERSNSRLETTIDPRDSYLTLYVMMQATKIGTGRRIGRLFPNVNIATKTGTTNDNRDSWTVGIDSDQVVATWVGFDDNKSTGLFGASGAMRVYGRFLTERGVNSLELNKPDGIKFVNFNQEGNIVSDECLIPNLNYLPARIDKIRYVKTDCAFSTSSEYTPVPFSSFTN</sequence>
<dbReference type="NCBIfam" id="TIGR02071">
    <property type="entry name" value="PBP_1b"/>
    <property type="match status" value="1"/>
</dbReference>
<evidence type="ECO:0000256" key="16">
    <source>
        <dbReference type="ARBA" id="ARBA00023251"/>
    </source>
</evidence>
<evidence type="ECO:0000256" key="8">
    <source>
        <dbReference type="ARBA" id="ARBA00022645"/>
    </source>
</evidence>
<keyword evidence="12" id="KW-0378">Hydrolase</keyword>
<feature type="domain" description="Penicillin-binding protein transpeptidase" evidence="26">
    <location>
        <begin position="451"/>
        <end position="703"/>
    </location>
</feature>
<evidence type="ECO:0000313" key="29">
    <source>
        <dbReference type="EMBL" id="MBW7569861.1"/>
    </source>
</evidence>
<evidence type="ECO:0000256" key="19">
    <source>
        <dbReference type="ARBA" id="ARBA00032454"/>
    </source>
</evidence>
<dbReference type="InterPro" id="IPR023346">
    <property type="entry name" value="Lysozyme-like_dom_sf"/>
</dbReference>
<evidence type="ECO:0000259" key="27">
    <source>
        <dbReference type="Pfam" id="PF00912"/>
    </source>
</evidence>
<keyword evidence="17" id="KW-0511">Multifunctional enzyme</keyword>
<evidence type="ECO:0000256" key="25">
    <source>
        <dbReference type="SAM" id="Phobius"/>
    </source>
</evidence>
<evidence type="ECO:0000256" key="13">
    <source>
        <dbReference type="ARBA" id="ARBA00022960"/>
    </source>
</evidence>
<name>A0ABS7DEX5_9GAMM</name>
<feature type="transmembrane region" description="Helical" evidence="25">
    <location>
        <begin position="36"/>
        <end position="58"/>
    </location>
</feature>